<protein>
    <recommendedName>
        <fullName evidence="2">Coat protein</fullName>
    </recommendedName>
</protein>
<sequence length="355" mass="38358">MTLTIDSILDHLSNGSVSAGIASGADNVTVPEYRLPVCSWEGVTQGQKFVHAFNSIAPPQTFPADFGRIIRTMGAIVASYSLHDTDESVITLVGAAPVNPRYTLALPSSSEIGRAVTVMLAFKVNWWNINHHLGGPKLMSYAAKVIREQAGDQFADVSTGDNLTFLWASAHWLSSRVAMQIFGYNLEVALNGFSVTINSDIAMRIRSSPATTAKVFVSVAVIKLISGTDASRAINTNMDGRIRDLIILAHNIAEHPMSYHPGALYLGVTRIELPDLDDVYSIVKAFLTTTLDGTTLSKAQCMNAITADVSTQERIRLLRDNPTTSAMYGRRSYDIIGGTGRAADAEIQVPHPAHV</sequence>
<dbReference type="EMBL" id="BK067178">
    <property type="protein sequence ID" value="DBA56714.1"/>
    <property type="molecule type" value="Viral_cRNA"/>
</dbReference>
<accession>A0AAT9JH71</accession>
<organism evidence="1">
    <name type="scientific">Zootermopsis nevadensis qinvirus 1</name>
    <dbReference type="NCBI Taxonomy" id="3133546"/>
    <lineage>
        <taxon>Viruses</taxon>
        <taxon>Riboviria</taxon>
        <taxon>Orthornavirae</taxon>
        <taxon>Negarnaviricota</taxon>
        <taxon>Haploviricotina</taxon>
        <taxon>Chunqiuviricetes</taxon>
        <taxon>Muvirales</taxon>
        <taxon>Qinviridae</taxon>
    </lineage>
</organism>
<reference evidence="1" key="1">
    <citation type="journal article" date="2024" name="Microb. Genom.">
        <title>The hidden RNA viruses in Blattodea (cockroach and termite).</title>
        <authorList>
            <person name="Fan J."/>
            <person name="Jiang S."/>
            <person name="Li W."/>
            <person name="Li J."/>
            <person name="Pang R."/>
            <person name="Wu H."/>
        </authorList>
    </citation>
    <scope>NUCLEOTIDE SEQUENCE</scope>
    <source>
        <strain evidence="1">DE2017</strain>
    </source>
</reference>
<proteinExistence type="predicted"/>
<evidence type="ECO:0000313" key="1">
    <source>
        <dbReference type="EMBL" id="DBA56714.1"/>
    </source>
</evidence>
<evidence type="ECO:0008006" key="2">
    <source>
        <dbReference type="Google" id="ProtNLM"/>
    </source>
</evidence>
<name>A0AAT9JH71_9VIRU</name>